<dbReference type="Gene3D" id="3.40.33.10">
    <property type="entry name" value="CAP"/>
    <property type="match status" value="1"/>
</dbReference>
<evidence type="ECO:0000313" key="4">
    <source>
        <dbReference type="EMBL" id="TNM70411.1"/>
    </source>
</evidence>
<evidence type="ECO:0000313" key="5">
    <source>
        <dbReference type="Proteomes" id="UP000313988"/>
    </source>
</evidence>
<dbReference type="Pfam" id="PF00188">
    <property type="entry name" value="CAP"/>
    <property type="match status" value="1"/>
</dbReference>
<dbReference type="AlphaFoldDB" id="A0A5C4Y3K6"/>
<feature type="region of interest" description="Disordered" evidence="1">
    <location>
        <begin position="42"/>
        <end position="64"/>
    </location>
</feature>
<proteinExistence type="predicted"/>
<dbReference type="InterPro" id="IPR035940">
    <property type="entry name" value="CAP_sf"/>
</dbReference>
<protein>
    <recommendedName>
        <fullName evidence="3">BIG2 domain-containing protein</fullName>
    </recommendedName>
</protein>
<comment type="caution">
    <text evidence="4">The sequence shown here is derived from an EMBL/GenBank/DDBJ whole genome shotgun (WGS) entry which is preliminary data.</text>
</comment>
<feature type="chain" id="PRO_5023013578" description="BIG2 domain-containing protein" evidence="2">
    <location>
        <begin position="35"/>
        <end position="281"/>
    </location>
</feature>
<sequence length="281" mass="29827">MKRIPLPAARGCSNGRVRRLPSLLLLACLVPALAACTVSRRAAQPEADRPELTSPQLVPATTQRSLDVGQTMQLEVTLNGRRVPPDGLTWTSSDPRVVSVTAEGLARADGAGQASVRAIQTGTGRALAEFRMQVVAPPPATPQLLDAVTRQVLELTNAARARGHRCGGSVYPPAPPLVSEARLGAAAQAHAADMAARNYFNHISPDGRAPKDRIDAAGYSWRTIAENIAAGQADAQEVVTGWLNSEGHCRNLMNAGYRELGLGLAQSSGGKRYWVQDFGTR</sequence>
<feature type="domain" description="BIG2" evidence="3">
    <location>
        <begin position="51"/>
        <end position="129"/>
    </location>
</feature>
<dbReference type="SUPFAM" id="SSF55797">
    <property type="entry name" value="PR-1-like"/>
    <property type="match status" value="1"/>
</dbReference>
<dbReference type="InterPro" id="IPR014044">
    <property type="entry name" value="CAP_dom"/>
</dbReference>
<feature type="signal peptide" evidence="2">
    <location>
        <begin position="1"/>
        <end position="34"/>
    </location>
</feature>
<gene>
    <name evidence="4" type="ORF">FHR04_13550</name>
</gene>
<dbReference type="SMART" id="SM00635">
    <property type="entry name" value="BID_2"/>
    <property type="match status" value="1"/>
</dbReference>
<keyword evidence="2" id="KW-0732">Signal</keyword>
<organism evidence="4 5">
    <name type="scientific">Deinococcus radiopugnans ATCC 19172</name>
    <dbReference type="NCBI Taxonomy" id="585398"/>
    <lineage>
        <taxon>Bacteria</taxon>
        <taxon>Thermotogati</taxon>
        <taxon>Deinococcota</taxon>
        <taxon>Deinococci</taxon>
        <taxon>Deinococcales</taxon>
        <taxon>Deinococcaceae</taxon>
        <taxon>Deinococcus</taxon>
    </lineage>
</organism>
<dbReference type="CDD" id="cd05379">
    <property type="entry name" value="CAP_bacterial"/>
    <property type="match status" value="1"/>
</dbReference>
<dbReference type="Proteomes" id="UP000313988">
    <property type="component" value="Unassembled WGS sequence"/>
</dbReference>
<dbReference type="PANTHER" id="PTHR31157:SF1">
    <property type="entry name" value="SCP DOMAIN-CONTAINING PROTEIN"/>
    <property type="match status" value="1"/>
</dbReference>
<dbReference type="PANTHER" id="PTHR31157">
    <property type="entry name" value="SCP DOMAIN-CONTAINING PROTEIN"/>
    <property type="match status" value="1"/>
</dbReference>
<feature type="compositionally biased region" description="Polar residues" evidence="1">
    <location>
        <begin position="53"/>
        <end position="64"/>
    </location>
</feature>
<dbReference type="Pfam" id="PF02368">
    <property type="entry name" value="Big_2"/>
    <property type="match status" value="1"/>
</dbReference>
<dbReference type="EMBL" id="VDMO01000014">
    <property type="protein sequence ID" value="TNM70411.1"/>
    <property type="molecule type" value="Genomic_DNA"/>
</dbReference>
<dbReference type="InterPro" id="IPR003343">
    <property type="entry name" value="Big_2"/>
</dbReference>
<evidence type="ECO:0000256" key="1">
    <source>
        <dbReference type="SAM" id="MobiDB-lite"/>
    </source>
</evidence>
<dbReference type="OrthoDB" id="9783944at2"/>
<name>A0A5C4Y3K6_9DEIO</name>
<dbReference type="SUPFAM" id="SSF49373">
    <property type="entry name" value="Invasin/intimin cell-adhesion fragments"/>
    <property type="match status" value="1"/>
</dbReference>
<accession>A0A5C4Y3K6</accession>
<dbReference type="Gene3D" id="2.60.40.1080">
    <property type="match status" value="1"/>
</dbReference>
<dbReference type="InterPro" id="IPR008964">
    <property type="entry name" value="Invasin/intimin_cell_adhesion"/>
</dbReference>
<reference evidence="4 5" key="1">
    <citation type="submission" date="2019-06" db="EMBL/GenBank/DDBJ databases">
        <title>Genome sequence of Deinococcus radiopugnans ATCC 19172.</title>
        <authorList>
            <person name="Maclea K.S."/>
            <person name="Maynard C.R."/>
        </authorList>
    </citation>
    <scope>NUCLEOTIDE SEQUENCE [LARGE SCALE GENOMIC DNA]</scope>
    <source>
        <strain evidence="4 5">ATCC 19172</strain>
    </source>
</reference>
<evidence type="ECO:0000256" key="2">
    <source>
        <dbReference type="SAM" id="SignalP"/>
    </source>
</evidence>
<evidence type="ECO:0000259" key="3">
    <source>
        <dbReference type="SMART" id="SM00635"/>
    </source>
</evidence>